<dbReference type="InterPro" id="IPR007172">
    <property type="entry name" value="DUF374"/>
</dbReference>
<protein>
    <submittedName>
        <fullName evidence="2">Lysophospholipid acyltransferase family protein</fullName>
    </submittedName>
</protein>
<dbReference type="Pfam" id="PF04028">
    <property type="entry name" value="DUF374"/>
    <property type="match status" value="1"/>
</dbReference>
<evidence type="ECO:0000313" key="2">
    <source>
        <dbReference type="EMBL" id="MDA5400049.1"/>
    </source>
</evidence>
<reference evidence="2" key="1">
    <citation type="submission" date="2022-11" db="EMBL/GenBank/DDBJ databases">
        <title>Draft genome sequence of Hoeflea poritis E7-10 and Hoeflea prorocentri PM5-8, separated from scleractinian coral Porites lutea and marine dinoflagellate.</title>
        <authorList>
            <person name="Zhang G."/>
            <person name="Wei Q."/>
            <person name="Cai L."/>
        </authorList>
    </citation>
    <scope>NUCLEOTIDE SEQUENCE</scope>
    <source>
        <strain evidence="2">PM5-8</strain>
    </source>
</reference>
<proteinExistence type="predicted"/>
<comment type="caution">
    <text evidence="2">The sequence shown here is derived from an EMBL/GenBank/DDBJ whole genome shotgun (WGS) entry which is preliminary data.</text>
</comment>
<dbReference type="CDD" id="cd07983">
    <property type="entry name" value="LPLAT_DUF374-like"/>
    <property type="match status" value="1"/>
</dbReference>
<dbReference type="AlphaFoldDB" id="A0A9X3UN35"/>
<dbReference type="RefSeq" id="WP_267991459.1">
    <property type="nucleotide sequence ID" value="NZ_JAPJZI010000001.1"/>
</dbReference>
<organism evidence="2 3">
    <name type="scientific">Hoeflea prorocentri</name>
    <dbReference type="NCBI Taxonomy" id="1922333"/>
    <lineage>
        <taxon>Bacteria</taxon>
        <taxon>Pseudomonadati</taxon>
        <taxon>Pseudomonadota</taxon>
        <taxon>Alphaproteobacteria</taxon>
        <taxon>Hyphomicrobiales</taxon>
        <taxon>Rhizobiaceae</taxon>
        <taxon>Hoeflea</taxon>
    </lineage>
</organism>
<gene>
    <name evidence="2" type="ORF">OQ273_15820</name>
</gene>
<keyword evidence="2" id="KW-0808">Transferase</keyword>
<feature type="domain" description="DUF374" evidence="1">
    <location>
        <begin position="74"/>
        <end position="148"/>
    </location>
</feature>
<keyword evidence="2" id="KW-0012">Acyltransferase</keyword>
<sequence length="241" mass="26179">MALNTAFRRIGKRLLASDGFQNVAAAILHNGLRFVKGTNRPVPESDDLEAAVEGKLPVIIALWHGQQMLAPFVYRDNASVAALVSRSRDAEINARVLKRCGVRVIRGSGGRDRAQTWRKGGVGALKAMTDALADGFNIVMIADISKGAPRQSGEGVVALAKLSGRPIFPMAIATSRHHVIEKSWDKTTINLPFGRACLKLGDPIHVPRDVSTAEMESFRQRVTDELNSVTEKAYRAVRTSA</sequence>
<keyword evidence="3" id="KW-1185">Reference proteome</keyword>
<dbReference type="GO" id="GO:0016746">
    <property type="term" value="F:acyltransferase activity"/>
    <property type="evidence" value="ECO:0007669"/>
    <property type="project" value="UniProtKB-KW"/>
</dbReference>
<accession>A0A9X3UN35</accession>
<evidence type="ECO:0000313" key="3">
    <source>
        <dbReference type="Proteomes" id="UP001151234"/>
    </source>
</evidence>
<evidence type="ECO:0000259" key="1">
    <source>
        <dbReference type="Pfam" id="PF04028"/>
    </source>
</evidence>
<name>A0A9X3UN35_9HYPH</name>
<dbReference type="EMBL" id="JAPJZI010000001">
    <property type="protein sequence ID" value="MDA5400049.1"/>
    <property type="molecule type" value="Genomic_DNA"/>
</dbReference>
<dbReference type="Proteomes" id="UP001151234">
    <property type="component" value="Unassembled WGS sequence"/>
</dbReference>